<dbReference type="AlphaFoldDB" id="A0A7M2GR57"/>
<name>A0A7M2GR57_SPHSA</name>
<gene>
    <name evidence="1" type="ORF">H5V43_21925</name>
</gene>
<evidence type="ECO:0000313" key="2">
    <source>
        <dbReference type="Proteomes" id="UP000593663"/>
    </source>
</evidence>
<evidence type="ECO:0000313" key="1">
    <source>
        <dbReference type="EMBL" id="QOT74532.1"/>
    </source>
</evidence>
<protein>
    <submittedName>
        <fullName evidence="1">Uncharacterized protein</fullName>
    </submittedName>
</protein>
<organism evidence="1 2">
    <name type="scientific">Sphingobium fuliginis (strain ATCC 27551)</name>
    <dbReference type="NCBI Taxonomy" id="336203"/>
    <lineage>
        <taxon>Bacteria</taxon>
        <taxon>Pseudomonadati</taxon>
        <taxon>Pseudomonadota</taxon>
        <taxon>Alphaproteobacteria</taxon>
        <taxon>Sphingomonadales</taxon>
        <taxon>Sphingomonadaceae</taxon>
        <taxon>Sphingobium</taxon>
    </lineage>
</organism>
<proteinExistence type="predicted"/>
<geneLocation type="plasmid" evidence="1 2">
    <name>p1</name>
</geneLocation>
<dbReference type="KEGG" id="sbar:H5V43_21925"/>
<accession>A0A7M2GR57</accession>
<dbReference type="Proteomes" id="UP000593663">
    <property type="component" value="Plasmid p1"/>
</dbReference>
<dbReference type="EMBL" id="CP060037">
    <property type="protein sequence ID" value="QOT74532.1"/>
    <property type="molecule type" value="Genomic_DNA"/>
</dbReference>
<dbReference type="RefSeq" id="WP_025548995.1">
    <property type="nucleotide sequence ID" value="NZ_BATN01000031.1"/>
</dbReference>
<sequence length="71" mass="8363">MTLARFHPQAWVNDYAISVAPEGETEWDIGEVAPNFISDTYETDEFRDHPNAPQWVQNWNGLFYIEILYEN</sequence>
<reference evidence="2" key="1">
    <citation type="submission" date="2020-08" db="EMBL/GenBank/DDBJ databases">
        <title>Complete genome sequence of Sphingobium barthaii strain KK22, a high-molecular-weight polycyclic aromatic hydrocarbon-degrading soil bacterium.</title>
        <authorList>
            <person name="Mori J.F."/>
            <person name="Kanaly R.A."/>
        </authorList>
    </citation>
    <scope>NUCLEOTIDE SEQUENCE [LARGE SCALE GENOMIC DNA]</scope>
    <source>
        <strain evidence="2">KK22</strain>
        <plasmid evidence="2">p1</plasmid>
    </source>
</reference>
<keyword evidence="1" id="KW-0614">Plasmid</keyword>